<dbReference type="InterPro" id="IPR009908">
    <property type="entry name" value="Methylamine_util_MauE"/>
</dbReference>
<dbReference type="RefSeq" id="WP_208473264.1">
    <property type="nucleotide sequence ID" value="NZ_JAGFNS010000050.1"/>
</dbReference>
<comment type="caution">
    <text evidence="7">The sequence shown here is derived from an EMBL/GenBank/DDBJ whole genome shotgun (WGS) entry which is preliminary data.</text>
</comment>
<evidence type="ECO:0000256" key="3">
    <source>
        <dbReference type="ARBA" id="ARBA00022989"/>
    </source>
</evidence>
<keyword evidence="8" id="KW-1185">Reference proteome</keyword>
<proteinExistence type="predicted"/>
<evidence type="ECO:0000256" key="5">
    <source>
        <dbReference type="SAM" id="Phobius"/>
    </source>
</evidence>
<evidence type="ECO:0000259" key="6">
    <source>
        <dbReference type="Pfam" id="PF07291"/>
    </source>
</evidence>
<evidence type="ECO:0000256" key="4">
    <source>
        <dbReference type="ARBA" id="ARBA00023136"/>
    </source>
</evidence>
<feature type="transmembrane region" description="Helical" evidence="5">
    <location>
        <begin position="46"/>
        <end position="70"/>
    </location>
</feature>
<accession>A0ABS3UZR0</accession>
<evidence type="ECO:0000313" key="8">
    <source>
        <dbReference type="Proteomes" id="UP000679690"/>
    </source>
</evidence>
<evidence type="ECO:0000256" key="1">
    <source>
        <dbReference type="ARBA" id="ARBA00004141"/>
    </source>
</evidence>
<reference evidence="7 8" key="1">
    <citation type="submission" date="2021-03" db="EMBL/GenBank/DDBJ databases">
        <title>Actinoplanes flavus sp. nov., a novel actinomycete isolated from Coconut Palm rhizosphere soil.</title>
        <authorList>
            <person name="Luo X."/>
        </authorList>
    </citation>
    <scope>NUCLEOTIDE SEQUENCE [LARGE SCALE GENOMIC DNA]</scope>
    <source>
        <strain evidence="7 8">NEAU-H7</strain>
    </source>
</reference>
<organism evidence="7 8">
    <name type="scientific">Actinoplanes flavus</name>
    <dbReference type="NCBI Taxonomy" id="2820290"/>
    <lineage>
        <taxon>Bacteria</taxon>
        <taxon>Bacillati</taxon>
        <taxon>Actinomycetota</taxon>
        <taxon>Actinomycetes</taxon>
        <taxon>Micromonosporales</taxon>
        <taxon>Micromonosporaceae</taxon>
        <taxon>Actinoplanes</taxon>
    </lineage>
</organism>
<gene>
    <name evidence="7" type="ORF">J5X75_41695</name>
</gene>
<dbReference type="Proteomes" id="UP000679690">
    <property type="component" value="Unassembled WGS sequence"/>
</dbReference>
<evidence type="ECO:0000313" key="7">
    <source>
        <dbReference type="EMBL" id="MBO3744029.1"/>
    </source>
</evidence>
<comment type="subcellular location">
    <subcellularLocation>
        <location evidence="1">Membrane</location>
        <topology evidence="1">Multi-pass membrane protein</topology>
    </subcellularLocation>
</comment>
<dbReference type="Pfam" id="PF07291">
    <property type="entry name" value="MauE"/>
    <property type="match status" value="1"/>
</dbReference>
<sequence length="174" mass="17858">MQYVEVAGRAVLVVVFALALISKVSSRSAWAAFVVSLQRMDVVASAWTRAAAVATVVAEAAIVMLALVPVRQAGTVAFVLAAGLLGALTAAIARVIRRRTAVPCRCFGASDTPLSMQHVARNLTLAVIAVLGLAGSLAGGGFQAPMVAVIALAGVLIGLLVTRWDDLAALMRVP</sequence>
<keyword evidence="4 5" id="KW-0472">Membrane</keyword>
<keyword evidence="2 5" id="KW-0812">Transmembrane</keyword>
<feature type="transmembrane region" description="Helical" evidence="5">
    <location>
        <begin position="119"/>
        <end position="138"/>
    </location>
</feature>
<feature type="transmembrane region" description="Helical" evidence="5">
    <location>
        <begin position="6"/>
        <end position="25"/>
    </location>
</feature>
<feature type="transmembrane region" description="Helical" evidence="5">
    <location>
        <begin position="76"/>
        <end position="96"/>
    </location>
</feature>
<evidence type="ECO:0000256" key="2">
    <source>
        <dbReference type="ARBA" id="ARBA00022692"/>
    </source>
</evidence>
<name>A0ABS3UZR0_9ACTN</name>
<feature type="transmembrane region" description="Helical" evidence="5">
    <location>
        <begin position="144"/>
        <end position="162"/>
    </location>
</feature>
<feature type="domain" description="Methylamine utilisation protein MauE" evidence="6">
    <location>
        <begin position="1"/>
        <end position="134"/>
    </location>
</feature>
<protein>
    <recommendedName>
        <fullName evidence="6">Methylamine utilisation protein MauE domain-containing protein</fullName>
    </recommendedName>
</protein>
<keyword evidence="3 5" id="KW-1133">Transmembrane helix</keyword>
<dbReference type="EMBL" id="JAGFNS010000050">
    <property type="protein sequence ID" value="MBO3744029.1"/>
    <property type="molecule type" value="Genomic_DNA"/>
</dbReference>